<feature type="region of interest" description="Disordered" evidence="14">
    <location>
        <begin position="1266"/>
        <end position="1366"/>
    </location>
</feature>
<dbReference type="InterPro" id="IPR009006">
    <property type="entry name" value="Ala_racemase/Decarboxylase_C"/>
</dbReference>
<dbReference type="CDD" id="cd00622">
    <property type="entry name" value="PLPDE_III_ODC"/>
    <property type="match status" value="1"/>
</dbReference>
<keyword evidence="4" id="KW-0210">Decarboxylase</keyword>
<dbReference type="Proteomes" id="UP000308768">
    <property type="component" value="Unassembled WGS sequence"/>
</dbReference>
<evidence type="ECO:0000313" key="17">
    <source>
        <dbReference type="Proteomes" id="UP000308768"/>
    </source>
</evidence>
<dbReference type="PRINTS" id="PR01182">
    <property type="entry name" value="ORNDCRBXLASE"/>
</dbReference>
<dbReference type="EC" id="4.1.1.17" evidence="10"/>
<dbReference type="InterPro" id="IPR007860">
    <property type="entry name" value="DNA_mmatch_repair_MutS_con_dom"/>
</dbReference>
<dbReference type="InterPro" id="IPR036678">
    <property type="entry name" value="MutS_con_dom_sf"/>
</dbReference>
<dbReference type="Gene3D" id="1.10.1420.10">
    <property type="match status" value="2"/>
</dbReference>
<dbReference type="InterPro" id="IPR007861">
    <property type="entry name" value="DNA_mismatch_repair_MutS_clamp"/>
</dbReference>
<evidence type="ECO:0000256" key="5">
    <source>
        <dbReference type="ARBA" id="ARBA00022840"/>
    </source>
</evidence>
<comment type="cofactor">
    <cofactor evidence="1 13">
        <name>pyridoxal 5'-phosphate</name>
        <dbReference type="ChEBI" id="CHEBI:597326"/>
    </cofactor>
</comment>
<dbReference type="InterPro" id="IPR029066">
    <property type="entry name" value="PLP-binding_barrel"/>
</dbReference>
<sequence>MAPSAITITEQYAPLSLKTHASKHLATETFGSQGARYAKNMIGETLESRVAAIDQDTCEAGDEDAFFVADMGEVYRQHMRWKKNLQRVKPHYAVKCNPDPQVLRLLAGLGTGFDCASKAEIEQVLNMGVDPSRIIYAQPCKTKSYVRYAAKQGVKQMTFDNADELYKTKQLFPDAELFLRILTDDSASLCRLSLKFGASLDSTKNLLELAKQLDLNVVGVAFHVGSGASDPEAFLKAVRDARLVFDQAAEVGYILSTLDVGGGFVSDTFEEMAGVLTDALDEHFPPQVRVIGEPGRYYVSSAFSIACNVIARRTVKDPELNTTSYMLYLNDGVYGNFSSIMFDHQHPVPRILKSGDRLLYDKNVSEDDKGKAIEYSIWGPTCDGIDCIAESCTFPEVLDVGDWLYFEDMGAYTKLPPIDMASGRRPSTSFTSASTSYPSYSYNDTTTTSRPRTNRRNNGRPGTARPRTGASTLVAEAQQAICAVSESRGISPTVGLAFVNLDTGEAVLSQICDSQTYVRTIHKLMVYSPSEILIVSTAANPKSKLFSIIEENLNDLNSNIVLLDRRYWAETTGLEYIQQLAFAEDVEAIKISIGGNYFALCCIAAVLKYIELGLSKTFPFHSLRIKYEPSEGSMMIDVSTIRSLELIQNLQTPKSSDCLFGLLNQTVTPMGSRLLRSNILQPLTNADTLNTRYDALEELTTREEMFFATRQGKLLARNLNAMLICTAALKAFLDVDKILTALIILPTTSSVQHTEQSVNNVIMLKQFVNSIKPIFEALTGSRSAMLEEIRQLCASDNVEPIQELIDDVINEDTTFASQPLDLRNQRTYAVKSGVNGLLDVARQTYKEAMTDAYQHVTELGQTHDLPLEMKFDNVRQFFIRLPASELEDRLLNPVFVNVFRRKNIVECQTLDLMKWNQKIADSHNEVLMMSAKAVQELIVEIRGQMSILFKICESVAMLDMISSFAQLVTSQDYVRPQLTATLAIKSGRHPIREKVQTNNFIANDVYATQQTRFQIITGCNMSGKSTYIRSIALMSVMAQIGSFVPAQFASFPILHQLFARVSTDDSMEANVSTFAAEMRETAFILRNIDKRSMAIIDELGRGTSTRDGLAIAIAIAEALVESRALVWFATHFRDLANIMAERNGVINLHLAVDMTDRETMTMLYKIAEGAVTEEHYGLALAKVVPLPAQVLEHATLVATELEQQVKRKKKTSLAIIHSRRRKLILNLKEHLVQAQNGSMEGDVLRSWLKELQKEFVIRMTAIDSEAREAESESVDVTDEGSTADDAEAREQSRAREGTVISISDDVASESASDRTQTPQIESSKSSREVTRLKQENQRMQNLPMMTTQDSHMEHSTMQDSVEDSDE</sequence>
<evidence type="ECO:0000256" key="2">
    <source>
        <dbReference type="ARBA" id="ARBA00008872"/>
    </source>
</evidence>
<comment type="catalytic activity">
    <reaction evidence="12">
        <text>L-ornithine + H(+) = putrescine + CO2</text>
        <dbReference type="Rhea" id="RHEA:22964"/>
        <dbReference type="ChEBI" id="CHEBI:15378"/>
        <dbReference type="ChEBI" id="CHEBI:16526"/>
        <dbReference type="ChEBI" id="CHEBI:46911"/>
        <dbReference type="ChEBI" id="CHEBI:326268"/>
        <dbReference type="EC" id="4.1.1.17"/>
    </reaction>
</comment>
<evidence type="ECO:0000256" key="11">
    <source>
        <dbReference type="ARBA" id="ARBA00046672"/>
    </source>
</evidence>
<dbReference type="FunFam" id="1.10.1420.10:FF:000013">
    <property type="entry name" value="mutS protein homolog 4"/>
    <property type="match status" value="1"/>
</dbReference>
<dbReference type="Pfam" id="PF00488">
    <property type="entry name" value="MutS_V"/>
    <property type="match status" value="1"/>
</dbReference>
<evidence type="ECO:0000256" key="6">
    <source>
        <dbReference type="ARBA" id="ARBA00022898"/>
    </source>
</evidence>
<dbReference type="InterPro" id="IPR000432">
    <property type="entry name" value="DNA_mismatch_repair_MutS_C"/>
</dbReference>
<dbReference type="GO" id="GO:0005737">
    <property type="term" value="C:cytoplasm"/>
    <property type="evidence" value="ECO:0007669"/>
    <property type="project" value="TreeGrafter"/>
</dbReference>
<dbReference type="SUPFAM" id="SSF52540">
    <property type="entry name" value="P-loop containing nucleoside triphosphate hydrolases"/>
    <property type="match status" value="1"/>
</dbReference>
<dbReference type="InterPro" id="IPR027417">
    <property type="entry name" value="P-loop_NTPase"/>
</dbReference>
<dbReference type="GO" id="GO:0030983">
    <property type="term" value="F:mismatched DNA binding"/>
    <property type="evidence" value="ECO:0007669"/>
    <property type="project" value="InterPro"/>
</dbReference>
<dbReference type="Gene3D" id="3.20.20.10">
    <property type="entry name" value="Alanine racemase"/>
    <property type="match status" value="1"/>
</dbReference>
<evidence type="ECO:0000256" key="9">
    <source>
        <dbReference type="ARBA" id="ARBA00034115"/>
    </source>
</evidence>
<dbReference type="FunFam" id="3.20.20.10:FF:000005">
    <property type="entry name" value="Ornithine decarboxylase"/>
    <property type="match status" value="1"/>
</dbReference>
<dbReference type="InterPro" id="IPR007696">
    <property type="entry name" value="DNA_mismatch_repair_MutS_core"/>
</dbReference>
<dbReference type="PANTHER" id="PTHR11482">
    <property type="entry name" value="ARGININE/DIAMINOPIMELATE/ORNITHINE DECARBOXYLASE"/>
    <property type="match status" value="1"/>
</dbReference>
<feature type="compositionally biased region" description="Polar residues" evidence="14">
    <location>
        <begin position="1337"/>
        <end position="1349"/>
    </location>
</feature>
<dbReference type="PANTHER" id="PTHR11482:SF6">
    <property type="entry name" value="ORNITHINE DECARBOXYLASE 1-RELATED"/>
    <property type="match status" value="1"/>
</dbReference>
<dbReference type="GO" id="GO:0006298">
    <property type="term" value="P:mismatch repair"/>
    <property type="evidence" value="ECO:0007669"/>
    <property type="project" value="InterPro"/>
</dbReference>
<evidence type="ECO:0000256" key="4">
    <source>
        <dbReference type="ARBA" id="ARBA00022793"/>
    </source>
</evidence>
<reference evidence="16 17" key="1">
    <citation type="submission" date="2017-03" db="EMBL/GenBank/DDBJ databases">
        <title>Genomes of endolithic fungi from Antarctica.</title>
        <authorList>
            <person name="Coleine C."/>
            <person name="Masonjones S."/>
            <person name="Stajich J.E."/>
        </authorList>
    </citation>
    <scope>NUCLEOTIDE SEQUENCE [LARGE SCALE GENOMIC DNA]</scope>
    <source>
        <strain evidence="16 17">CCFEE 5187</strain>
    </source>
</reference>
<dbReference type="SUPFAM" id="SSF53150">
    <property type="entry name" value="DNA repair protein MutS, domain II"/>
    <property type="match status" value="1"/>
</dbReference>
<evidence type="ECO:0000256" key="14">
    <source>
        <dbReference type="SAM" id="MobiDB-lite"/>
    </source>
</evidence>
<comment type="pathway">
    <text evidence="9">Amine and polyamine biosynthesis; putrescine biosynthesis via L-ornithine pathway; putrescine from L-ornithine: step 1/1.</text>
</comment>
<evidence type="ECO:0000256" key="13">
    <source>
        <dbReference type="PIRSR" id="PIRSR600183-50"/>
    </source>
</evidence>
<evidence type="ECO:0000256" key="3">
    <source>
        <dbReference type="ARBA" id="ARBA00022741"/>
    </source>
</evidence>
<evidence type="ECO:0000256" key="8">
    <source>
        <dbReference type="ARBA" id="ARBA00023239"/>
    </source>
</evidence>
<keyword evidence="6 13" id="KW-0663">Pyridoxal phosphate</keyword>
<dbReference type="Gene3D" id="3.40.50.300">
    <property type="entry name" value="P-loop containing nucleotide triphosphate hydrolases"/>
    <property type="match status" value="1"/>
</dbReference>
<evidence type="ECO:0000256" key="10">
    <source>
        <dbReference type="ARBA" id="ARBA00034138"/>
    </source>
</evidence>
<proteinExistence type="inferred from homology"/>
<dbReference type="InterPro" id="IPR002433">
    <property type="entry name" value="Orn_de-COase"/>
</dbReference>
<feature type="compositionally biased region" description="Acidic residues" evidence="14">
    <location>
        <begin position="1271"/>
        <end position="1285"/>
    </location>
</feature>
<comment type="subunit">
    <text evidence="11">Homodimer. Only the dimer is catalytically active, as the active sites are constructed of residues from both monomers.</text>
</comment>
<dbReference type="PRINTS" id="PR01179">
    <property type="entry name" value="ODADCRBXLASE"/>
</dbReference>
<dbReference type="Gene3D" id="3.30.420.110">
    <property type="entry name" value="MutS, connector domain"/>
    <property type="match status" value="1"/>
</dbReference>
<feature type="region of interest" description="Disordered" evidence="14">
    <location>
        <begin position="423"/>
        <end position="470"/>
    </location>
</feature>
<dbReference type="SUPFAM" id="SSF51419">
    <property type="entry name" value="PLP-binding barrel"/>
    <property type="match status" value="1"/>
</dbReference>
<feature type="compositionally biased region" description="Basic and acidic residues" evidence="14">
    <location>
        <begin position="1324"/>
        <end position="1336"/>
    </location>
</feature>
<keyword evidence="7" id="KW-0238">DNA-binding</keyword>
<dbReference type="Gene3D" id="2.40.37.10">
    <property type="entry name" value="Lyase, Ornithine Decarboxylase, Chain A, domain 1"/>
    <property type="match status" value="1"/>
</dbReference>
<organism evidence="16 17">
    <name type="scientific">Cryomyces minteri</name>
    <dbReference type="NCBI Taxonomy" id="331657"/>
    <lineage>
        <taxon>Eukaryota</taxon>
        <taxon>Fungi</taxon>
        <taxon>Dikarya</taxon>
        <taxon>Ascomycota</taxon>
        <taxon>Pezizomycotina</taxon>
        <taxon>Dothideomycetes</taxon>
        <taxon>Dothideomycetes incertae sedis</taxon>
        <taxon>Cryomyces</taxon>
    </lineage>
</organism>
<feature type="domain" description="DNA mismatch repair proteins mutS family" evidence="15">
    <location>
        <begin position="1092"/>
        <end position="1108"/>
    </location>
</feature>
<dbReference type="GO" id="GO:0033387">
    <property type="term" value="P:putrescine biosynthetic process from arginine, via ornithine"/>
    <property type="evidence" value="ECO:0007669"/>
    <property type="project" value="TreeGrafter"/>
</dbReference>
<keyword evidence="8" id="KW-0456">Lyase</keyword>
<dbReference type="GO" id="GO:0004586">
    <property type="term" value="F:ornithine decarboxylase activity"/>
    <property type="evidence" value="ECO:0007669"/>
    <property type="project" value="UniProtKB-EC"/>
</dbReference>
<dbReference type="Pfam" id="PF02784">
    <property type="entry name" value="Orn_Arg_deC_N"/>
    <property type="match status" value="1"/>
</dbReference>
<dbReference type="Pfam" id="PF05188">
    <property type="entry name" value="MutS_II"/>
    <property type="match status" value="1"/>
</dbReference>
<dbReference type="InterPro" id="IPR036187">
    <property type="entry name" value="DNA_mismatch_repair_MutS_sf"/>
</dbReference>
<comment type="caution">
    <text evidence="16">The sequence shown here is derived from an EMBL/GenBank/DDBJ whole genome shotgun (WGS) entry which is preliminary data.</text>
</comment>
<dbReference type="Pfam" id="PF05192">
    <property type="entry name" value="MutS_III"/>
    <property type="match status" value="1"/>
</dbReference>
<evidence type="ECO:0000313" key="16">
    <source>
        <dbReference type="EMBL" id="TKA80866.1"/>
    </source>
</evidence>
<evidence type="ECO:0000256" key="12">
    <source>
        <dbReference type="ARBA" id="ARBA00049127"/>
    </source>
</evidence>
<keyword evidence="17" id="KW-1185">Reference proteome</keyword>
<gene>
    <name evidence="16" type="ORF">B0A49_03156</name>
</gene>
<dbReference type="EMBL" id="NAJN01000043">
    <property type="protein sequence ID" value="TKA80866.1"/>
    <property type="molecule type" value="Genomic_DNA"/>
</dbReference>
<dbReference type="InterPro" id="IPR000183">
    <property type="entry name" value="Orn/DAP/Arg_de-COase"/>
</dbReference>
<dbReference type="GO" id="GO:0005524">
    <property type="term" value="F:ATP binding"/>
    <property type="evidence" value="ECO:0007669"/>
    <property type="project" value="UniProtKB-KW"/>
</dbReference>
<dbReference type="Pfam" id="PF05190">
    <property type="entry name" value="MutS_IV"/>
    <property type="match status" value="1"/>
</dbReference>
<evidence type="ECO:0000259" key="15">
    <source>
        <dbReference type="PROSITE" id="PS00486"/>
    </source>
</evidence>
<dbReference type="PROSITE" id="PS00878">
    <property type="entry name" value="ODR_DC_2_1"/>
    <property type="match status" value="1"/>
</dbReference>
<keyword evidence="3" id="KW-0547">Nucleotide-binding</keyword>
<dbReference type="PROSITE" id="PS00486">
    <property type="entry name" value="DNA_MISMATCH_REPAIR_2"/>
    <property type="match status" value="1"/>
</dbReference>
<dbReference type="OrthoDB" id="276261at2759"/>
<accession>A0A4U0XWL9</accession>
<keyword evidence="5" id="KW-0067">ATP-binding</keyword>
<evidence type="ECO:0000256" key="7">
    <source>
        <dbReference type="ARBA" id="ARBA00023125"/>
    </source>
</evidence>
<feature type="compositionally biased region" description="Basic and acidic residues" evidence="14">
    <location>
        <begin position="1286"/>
        <end position="1296"/>
    </location>
</feature>
<feature type="compositionally biased region" description="Low complexity" evidence="14">
    <location>
        <begin position="427"/>
        <end position="451"/>
    </location>
</feature>
<feature type="modified residue" description="N6-(pyridoxal phosphate)lysine" evidence="13">
    <location>
        <position position="95"/>
    </location>
</feature>
<dbReference type="SUPFAM" id="SSF48334">
    <property type="entry name" value="DNA repair protein MutS, domain III"/>
    <property type="match status" value="1"/>
</dbReference>
<dbReference type="STRING" id="331657.A0A4U0XWL9"/>
<dbReference type="SUPFAM" id="SSF50621">
    <property type="entry name" value="Alanine racemase C-terminal domain-like"/>
    <property type="match status" value="1"/>
</dbReference>
<protein>
    <recommendedName>
        <fullName evidence="10">ornithine decarboxylase</fullName>
        <ecNumber evidence="10">4.1.1.17</ecNumber>
    </recommendedName>
</protein>
<comment type="similarity">
    <text evidence="2">Belongs to the Orn/Lys/Arg decarboxylase class-II family.</text>
</comment>
<dbReference type="SMART" id="SM00534">
    <property type="entry name" value="MUTSac"/>
    <property type="match status" value="1"/>
</dbReference>
<dbReference type="FunFam" id="3.40.50.300:FF:002054">
    <property type="entry name" value="DNA mismatch repair protein MSH4"/>
    <property type="match status" value="1"/>
</dbReference>
<dbReference type="InterPro" id="IPR022653">
    <property type="entry name" value="De-COase2_pyr-phos_BS"/>
</dbReference>
<evidence type="ECO:0000256" key="1">
    <source>
        <dbReference type="ARBA" id="ARBA00001933"/>
    </source>
</evidence>
<dbReference type="SMART" id="SM00533">
    <property type="entry name" value="MUTSd"/>
    <property type="match status" value="1"/>
</dbReference>
<feature type="active site" description="Proton donor" evidence="13">
    <location>
        <position position="382"/>
    </location>
</feature>
<dbReference type="InterPro" id="IPR022644">
    <property type="entry name" value="De-COase2_N"/>
</dbReference>
<name>A0A4U0XWL9_9PEZI</name>
<feature type="compositionally biased region" description="Polar residues" evidence="14">
    <location>
        <begin position="1309"/>
        <end position="1323"/>
    </location>
</feature>